<dbReference type="Proteomes" id="UP000006786">
    <property type="component" value="Unassembled WGS sequence"/>
</dbReference>
<gene>
    <name evidence="5" type="ORF">NA2_18465</name>
</gene>
<dbReference type="InterPro" id="IPR029044">
    <property type="entry name" value="Nucleotide-diphossugar_trans"/>
</dbReference>
<evidence type="ECO:0000256" key="3">
    <source>
        <dbReference type="ARBA" id="ARBA00022679"/>
    </source>
</evidence>
<keyword evidence="2" id="KW-0328">Glycosyltransferase</keyword>
<reference evidence="5 6" key="1">
    <citation type="journal article" date="2012" name="J. Bacteriol.">
        <title>Genome Sequence of Nitratireductor pacificus Type Strain pht-3B.</title>
        <authorList>
            <person name="Lai Q."/>
            <person name="Li G."/>
            <person name="Shao Z."/>
        </authorList>
    </citation>
    <scope>NUCLEOTIDE SEQUENCE [LARGE SCALE GENOMIC DNA]</scope>
    <source>
        <strain evidence="6">pht-3B</strain>
    </source>
</reference>
<keyword evidence="6" id="KW-1185">Reference proteome</keyword>
<dbReference type="PATRIC" id="fig|391937.3.peg.3793"/>
<keyword evidence="3 5" id="KW-0808">Transferase</keyword>
<evidence type="ECO:0000256" key="1">
    <source>
        <dbReference type="ARBA" id="ARBA00006739"/>
    </source>
</evidence>
<evidence type="ECO:0000313" key="5">
    <source>
        <dbReference type="EMBL" id="EKF17393.1"/>
    </source>
</evidence>
<feature type="domain" description="Glycosyltransferase 2-like" evidence="4">
    <location>
        <begin position="4"/>
        <end position="107"/>
    </location>
</feature>
<organism evidence="5 6">
    <name type="scientific">Nitratireductor pacificus pht-3B</name>
    <dbReference type="NCBI Taxonomy" id="391937"/>
    <lineage>
        <taxon>Bacteria</taxon>
        <taxon>Pseudomonadati</taxon>
        <taxon>Pseudomonadota</taxon>
        <taxon>Alphaproteobacteria</taxon>
        <taxon>Hyphomicrobiales</taxon>
        <taxon>Phyllobacteriaceae</taxon>
        <taxon>Nitratireductor</taxon>
    </lineage>
</organism>
<dbReference type="Gene3D" id="3.90.550.10">
    <property type="entry name" value="Spore Coat Polysaccharide Biosynthesis Protein SpsA, Chain A"/>
    <property type="match status" value="1"/>
</dbReference>
<dbReference type="PANTHER" id="PTHR43179">
    <property type="entry name" value="RHAMNOSYLTRANSFERASE WBBL"/>
    <property type="match status" value="1"/>
</dbReference>
<comment type="caution">
    <text evidence="5">The sequence shown here is derived from an EMBL/GenBank/DDBJ whole genome shotgun (WGS) entry which is preliminary data.</text>
</comment>
<dbReference type="GO" id="GO:0016757">
    <property type="term" value="F:glycosyltransferase activity"/>
    <property type="evidence" value="ECO:0007669"/>
    <property type="project" value="UniProtKB-KW"/>
</dbReference>
<dbReference type="AlphaFoldDB" id="K2MZE7"/>
<dbReference type="PANTHER" id="PTHR43179:SF12">
    <property type="entry name" value="GALACTOFURANOSYLTRANSFERASE GLFT2"/>
    <property type="match status" value="1"/>
</dbReference>
<evidence type="ECO:0000313" key="6">
    <source>
        <dbReference type="Proteomes" id="UP000006786"/>
    </source>
</evidence>
<evidence type="ECO:0000256" key="2">
    <source>
        <dbReference type="ARBA" id="ARBA00022676"/>
    </source>
</evidence>
<name>K2MZE7_9HYPH</name>
<dbReference type="InterPro" id="IPR001173">
    <property type="entry name" value="Glyco_trans_2-like"/>
</dbReference>
<dbReference type="STRING" id="391937.NA2_18465"/>
<dbReference type="EMBL" id="AMRM01000025">
    <property type="protein sequence ID" value="EKF17393.1"/>
    <property type="molecule type" value="Genomic_DNA"/>
</dbReference>
<proteinExistence type="inferred from homology"/>
<dbReference type="RefSeq" id="WP_008598697.1">
    <property type="nucleotide sequence ID" value="NZ_AMRM01000025.1"/>
</dbReference>
<dbReference type="SUPFAM" id="SSF53448">
    <property type="entry name" value="Nucleotide-diphospho-sugar transferases"/>
    <property type="match status" value="1"/>
</dbReference>
<sequence length="287" mass="31885">MRFSVIVPVYQHWLLVPKLLACLERQEFPQDRFETLLVDNGSSDVIVPKDMPPRTHILHCPKPGSYAARNHGVREAKGAFLAFTDADCMPSPQWLRALADAAEQGTAGETLLAGSVEIVPVSQRPGPCEIYDIVKGIPQSRYVGRGYAATANLAVSRAVFDELNGFDESRFSGGDADFCRRAGSKGHPILYVPEARVDHPARASWAEITTKARRVKGGQVMAGAPARKRQWMLATLLPPVRGAWHFLRADRHSLKYRFIAIGVLLRIWLVEVHELCRLLFGGAPERR</sequence>
<dbReference type="eggNOG" id="COG1216">
    <property type="taxonomic scope" value="Bacteria"/>
</dbReference>
<dbReference type="Pfam" id="PF00535">
    <property type="entry name" value="Glycos_transf_2"/>
    <property type="match status" value="1"/>
</dbReference>
<protein>
    <submittedName>
        <fullName evidence="5">Glycosyl transferase family protein</fullName>
    </submittedName>
</protein>
<evidence type="ECO:0000259" key="4">
    <source>
        <dbReference type="Pfam" id="PF00535"/>
    </source>
</evidence>
<dbReference type="OrthoDB" id="9814639at2"/>
<accession>K2MZE7</accession>
<comment type="similarity">
    <text evidence="1">Belongs to the glycosyltransferase 2 family.</text>
</comment>